<dbReference type="GO" id="GO:0016491">
    <property type="term" value="F:oxidoreductase activity"/>
    <property type="evidence" value="ECO:0007669"/>
    <property type="project" value="UniProtKB-KW"/>
</dbReference>
<dbReference type="GO" id="GO:0016853">
    <property type="term" value="F:isomerase activity"/>
    <property type="evidence" value="ECO:0007669"/>
    <property type="project" value="UniProtKB-KW"/>
</dbReference>
<dbReference type="EMBL" id="JACJII010000001">
    <property type="protein sequence ID" value="MBA9006441.1"/>
    <property type="molecule type" value="Genomic_DNA"/>
</dbReference>
<keyword evidence="7" id="KW-0472">Membrane</keyword>
<dbReference type="RefSeq" id="WP_182707357.1">
    <property type="nucleotide sequence ID" value="NZ_JACJII010000001.1"/>
</dbReference>
<reference evidence="9 10" key="1">
    <citation type="submission" date="2020-08" db="EMBL/GenBank/DDBJ databases">
        <title>Sequencing the genomes of 1000 actinobacteria strains.</title>
        <authorList>
            <person name="Klenk H.-P."/>
        </authorList>
    </citation>
    <scope>NUCLEOTIDE SEQUENCE [LARGE SCALE GENOMIC DNA]</scope>
    <source>
        <strain evidence="9 10">DSM 45823</strain>
    </source>
</reference>
<evidence type="ECO:0000256" key="5">
    <source>
        <dbReference type="ARBA" id="ARBA00023284"/>
    </source>
</evidence>
<dbReference type="PANTHER" id="PTHR13887">
    <property type="entry name" value="GLUTATHIONE S-TRANSFERASE KAPPA"/>
    <property type="match status" value="1"/>
</dbReference>
<feature type="region of interest" description="Disordered" evidence="6">
    <location>
        <begin position="1"/>
        <end position="25"/>
    </location>
</feature>
<evidence type="ECO:0000313" key="9">
    <source>
        <dbReference type="EMBL" id="MBA9006441.1"/>
    </source>
</evidence>
<dbReference type="Gene3D" id="3.40.30.10">
    <property type="entry name" value="Glutaredoxin"/>
    <property type="match status" value="1"/>
</dbReference>
<comment type="similarity">
    <text evidence="1">Belongs to the thioredoxin family. DsbA subfamily.</text>
</comment>
<dbReference type="PANTHER" id="PTHR13887:SF14">
    <property type="entry name" value="DISULFIDE BOND FORMATION PROTEIN D"/>
    <property type="match status" value="1"/>
</dbReference>
<keyword evidence="5" id="KW-0676">Redox-active center</keyword>
<dbReference type="Pfam" id="PF13462">
    <property type="entry name" value="Thioredoxin_4"/>
    <property type="match status" value="1"/>
</dbReference>
<keyword evidence="9" id="KW-0413">Isomerase</keyword>
<keyword evidence="7" id="KW-1133">Transmembrane helix</keyword>
<protein>
    <submittedName>
        <fullName evidence="9">Protein-disulfide isomerase</fullName>
    </submittedName>
</protein>
<evidence type="ECO:0000256" key="7">
    <source>
        <dbReference type="SAM" id="Phobius"/>
    </source>
</evidence>
<evidence type="ECO:0000256" key="1">
    <source>
        <dbReference type="ARBA" id="ARBA00005791"/>
    </source>
</evidence>
<name>A0A7W3N2M7_9ACTN</name>
<feature type="compositionally biased region" description="Basic and acidic residues" evidence="6">
    <location>
        <begin position="9"/>
        <end position="24"/>
    </location>
</feature>
<dbReference type="CDD" id="cd02972">
    <property type="entry name" value="DsbA_family"/>
    <property type="match status" value="1"/>
</dbReference>
<dbReference type="AlphaFoldDB" id="A0A7W3N2M7"/>
<proteinExistence type="inferred from homology"/>
<keyword evidence="2" id="KW-0732">Signal</keyword>
<organism evidence="9 10">
    <name type="scientific">Thermomonospora cellulosilytica</name>
    <dbReference type="NCBI Taxonomy" id="1411118"/>
    <lineage>
        <taxon>Bacteria</taxon>
        <taxon>Bacillati</taxon>
        <taxon>Actinomycetota</taxon>
        <taxon>Actinomycetes</taxon>
        <taxon>Streptosporangiales</taxon>
        <taxon>Thermomonosporaceae</taxon>
        <taxon>Thermomonospora</taxon>
    </lineage>
</organism>
<dbReference type="InterPro" id="IPR036249">
    <property type="entry name" value="Thioredoxin-like_sf"/>
</dbReference>
<evidence type="ECO:0000259" key="8">
    <source>
        <dbReference type="Pfam" id="PF13462"/>
    </source>
</evidence>
<gene>
    <name evidence="9" type="ORF">HNR21_005323</name>
</gene>
<feature type="domain" description="Thioredoxin-like fold" evidence="8">
    <location>
        <begin position="87"/>
        <end position="235"/>
    </location>
</feature>
<evidence type="ECO:0000313" key="10">
    <source>
        <dbReference type="Proteomes" id="UP000539313"/>
    </source>
</evidence>
<keyword evidence="4" id="KW-1015">Disulfide bond</keyword>
<evidence type="ECO:0000256" key="3">
    <source>
        <dbReference type="ARBA" id="ARBA00023002"/>
    </source>
</evidence>
<dbReference type="SUPFAM" id="SSF52833">
    <property type="entry name" value="Thioredoxin-like"/>
    <property type="match status" value="1"/>
</dbReference>
<dbReference type="InterPro" id="IPR012336">
    <property type="entry name" value="Thioredoxin-like_fold"/>
</dbReference>
<dbReference type="Proteomes" id="UP000539313">
    <property type="component" value="Unassembled WGS sequence"/>
</dbReference>
<evidence type="ECO:0000256" key="6">
    <source>
        <dbReference type="SAM" id="MobiDB-lite"/>
    </source>
</evidence>
<keyword evidence="10" id="KW-1185">Reference proteome</keyword>
<evidence type="ECO:0000256" key="4">
    <source>
        <dbReference type="ARBA" id="ARBA00023157"/>
    </source>
</evidence>
<comment type="caution">
    <text evidence="9">The sequence shown here is derived from an EMBL/GenBank/DDBJ whole genome shotgun (WGS) entry which is preliminary data.</text>
</comment>
<keyword evidence="3" id="KW-0560">Oxidoreductase</keyword>
<keyword evidence="7" id="KW-0812">Transmembrane</keyword>
<sequence>MDNDAAKGTARERLAERRAREDRRARRRRTLGIAVGAVAVLAVVGAAATTVLVRGGGEAAAPQGETAPLTRQPDGSVVMARPGVIAPVLEIYEDFQCPACKAMEDATGATIKQLAAEGEVKVVYRPFSLFRALPEPISGNSLRALNASLCAPADKWLAYHDRLFAEQGPETARGFENADLIAWGRQVGITGGDFASCVTGGARKAQIDQANDHAARNGVRSTPWLALDGRKLERDAVYTPGGLREAVERAAR</sequence>
<evidence type="ECO:0000256" key="2">
    <source>
        <dbReference type="ARBA" id="ARBA00022729"/>
    </source>
</evidence>
<accession>A0A7W3N2M7</accession>
<feature type="transmembrane region" description="Helical" evidence="7">
    <location>
        <begin position="30"/>
        <end position="53"/>
    </location>
</feature>